<evidence type="ECO:0000256" key="5">
    <source>
        <dbReference type="ARBA" id="ARBA00023242"/>
    </source>
</evidence>
<reference evidence="8" key="2">
    <citation type="submission" date="2023-05" db="EMBL/GenBank/DDBJ databases">
        <authorList>
            <person name="Schelkunov M.I."/>
        </authorList>
    </citation>
    <scope>NUCLEOTIDE SEQUENCE</scope>
    <source>
        <strain evidence="8">Hsosn_3</strain>
        <tissue evidence="8">Leaf</tissue>
    </source>
</reference>
<dbReference type="GO" id="GO:0003677">
    <property type="term" value="F:DNA binding"/>
    <property type="evidence" value="ECO:0007669"/>
    <property type="project" value="UniProtKB-KW"/>
</dbReference>
<comment type="caution">
    <text evidence="8">The sequence shown here is derived from an EMBL/GenBank/DDBJ whole genome shotgun (WGS) entry which is preliminary data.</text>
</comment>
<evidence type="ECO:0000313" key="8">
    <source>
        <dbReference type="EMBL" id="KAK1399327.1"/>
    </source>
</evidence>
<evidence type="ECO:0000256" key="3">
    <source>
        <dbReference type="ARBA" id="ARBA00023125"/>
    </source>
</evidence>
<dbReference type="Pfam" id="PF02365">
    <property type="entry name" value="NAM"/>
    <property type="match status" value="1"/>
</dbReference>
<dbReference type="GO" id="GO:0004553">
    <property type="term" value="F:hydrolase activity, hydrolyzing O-glycosyl compounds"/>
    <property type="evidence" value="ECO:0007669"/>
    <property type="project" value="InterPro"/>
</dbReference>
<evidence type="ECO:0000256" key="1">
    <source>
        <dbReference type="ARBA" id="ARBA00022801"/>
    </source>
</evidence>
<protein>
    <recommendedName>
        <fullName evidence="7">NAC domain-containing protein</fullName>
    </recommendedName>
</protein>
<dbReference type="InterPro" id="IPR013785">
    <property type="entry name" value="Aldolase_TIM"/>
</dbReference>
<dbReference type="PANTHER" id="PTHR11452">
    <property type="entry name" value="ALPHA-GALACTOSIDASE/ALPHA-N-ACETYLGALACTOSAMINIDASE"/>
    <property type="match status" value="1"/>
</dbReference>
<name>A0AAD8JBI3_9APIA</name>
<accession>A0AAD8JBI3</accession>
<dbReference type="PANTHER" id="PTHR11452:SF75">
    <property type="entry name" value="ALPHA-GALACTOSIDASE MEL1"/>
    <property type="match status" value="1"/>
</dbReference>
<dbReference type="Gene3D" id="2.170.150.80">
    <property type="entry name" value="NAC domain"/>
    <property type="match status" value="1"/>
</dbReference>
<dbReference type="EMBL" id="JAUIZM010000002">
    <property type="protein sequence ID" value="KAK1399327.1"/>
    <property type="molecule type" value="Genomic_DNA"/>
</dbReference>
<evidence type="ECO:0000256" key="6">
    <source>
        <dbReference type="ARBA" id="ARBA00023295"/>
    </source>
</evidence>
<keyword evidence="4" id="KW-0804">Transcription</keyword>
<dbReference type="InterPro" id="IPR036093">
    <property type="entry name" value="NAC_dom_sf"/>
</dbReference>
<dbReference type="AlphaFoldDB" id="A0AAD8JBI3"/>
<keyword evidence="1" id="KW-0378">Hydrolase</keyword>
<organism evidence="8 9">
    <name type="scientific">Heracleum sosnowskyi</name>
    <dbReference type="NCBI Taxonomy" id="360622"/>
    <lineage>
        <taxon>Eukaryota</taxon>
        <taxon>Viridiplantae</taxon>
        <taxon>Streptophyta</taxon>
        <taxon>Embryophyta</taxon>
        <taxon>Tracheophyta</taxon>
        <taxon>Spermatophyta</taxon>
        <taxon>Magnoliopsida</taxon>
        <taxon>eudicotyledons</taxon>
        <taxon>Gunneridae</taxon>
        <taxon>Pentapetalae</taxon>
        <taxon>asterids</taxon>
        <taxon>campanulids</taxon>
        <taxon>Apiales</taxon>
        <taxon>Apiaceae</taxon>
        <taxon>Apioideae</taxon>
        <taxon>apioid superclade</taxon>
        <taxon>Tordylieae</taxon>
        <taxon>Tordyliinae</taxon>
        <taxon>Heracleum</taxon>
    </lineage>
</organism>
<proteinExistence type="predicted"/>
<dbReference type="Gene3D" id="3.20.20.70">
    <property type="entry name" value="Aldolase class I"/>
    <property type="match status" value="2"/>
</dbReference>
<evidence type="ECO:0000256" key="2">
    <source>
        <dbReference type="ARBA" id="ARBA00023015"/>
    </source>
</evidence>
<dbReference type="GO" id="GO:0006355">
    <property type="term" value="P:regulation of DNA-templated transcription"/>
    <property type="evidence" value="ECO:0007669"/>
    <property type="project" value="InterPro"/>
</dbReference>
<keyword evidence="9" id="KW-1185">Reference proteome</keyword>
<reference evidence="8" key="1">
    <citation type="submission" date="2023-02" db="EMBL/GenBank/DDBJ databases">
        <title>Genome of toxic invasive species Heracleum sosnowskyi carries increased number of genes despite the absence of recent whole-genome duplications.</title>
        <authorList>
            <person name="Schelkunov M."/>
            <person name="Shtratnikova V."/>
            <person name="Makarenko M."/>
            <person name="Klepikova A."/>
            <person name="Omelchenko D."/>
            <person name="Novikova G."/>
            <person name="Obukhova E."/>
            <person name="Bogdanov V."/>
            <person name="Penin A."/>
            <person name="Logacheva M."/>
        </authorList>
    </citation>
    <scope>NUCLEOTIDE SEQUENCE</scope>
    <source>
        <strain evidence="8">Hsosn_3</strain>
        <tissue evidence="8">Leaf</tissue>
    </source>
</reference>
<evidence type="ECO:0000313" key="9">
    <source>
        <dbReference type="Proteomes" id="UP001237642"/>
    </source>
</evidence>
<dbReference type="GO" id="GO:0005975">
    <property type="term" value="P:carbohydrate metabolic process"/>
    <property type="evidence" value="ECO:0007669"/>
    <property type="project" value="InterPro"/>
</dbReference>
<keyword evidence="3" id="KW-0238">DNA-binding</keyword>
<dbReference type="SUPFAM" id="SSF101941">
    <property type="entry name" value="NAC domain"/>
    <property type="match status" value="1"/>
</dbReference>
<keyword evidence="6" id="KW-0326">Glycosidase</keyword>
<evidence type="ECO:0000259" key="7">
    <source>
        <dbReference type="PROSITE" id="PS51005"/>
    </source>
</evidence>
<dbReference type="InterPro" id="IPR002241">
    <property type="entry name" value="Glyco_hydro_27"/>
</dbReference>
<gene>
    <name evidence="8" type="ORF">POM88_009190</name>
</gene>
<dbReference type="PROSITE" id="PS51005">
    <property type="entry name" value="NAC"/>
    <property type="match status" value="1"/>
</dbReference>
<keyword evidence="5" id="KW-0539">Nucleus</keyword>
<dbReference type="InterPro" id="IPR003441">
    <property type="entry name" value="NAC-dom"/>
</dbReference>
<keyword evidence="2" id="KW-0805">Transcription regulation</keyword>
<dbReference type="Proteomes" id="UP001237642">
    <property type="component" value="Unassembled WGS sequence"/>
</dbReference>
<sequence length="537" mass="59428">MAIDLPPIDFPPGYRFYPNDEELLSFYLKPKVNGETLPCDVILEKQIYGDNANPWEVFDDSFTPWIISGGSKIVYAFTPLTKVAGSSSGRGLKKKENYAKKAGCGNWHGETGREPIMEGNRVIGFRRLLCFEINDIDFCSKNHVDLNKPGHWLMHEFVLCGYENYALCRITVDMSKNLKVKKKKKLCTPRKCKTTTANVVNLGKKSVSASCTSCTSINFEANEIKTTTAEHEKKQVVLNETPYQDSFASTSCVSHCDQGITANLGSSGVEGKECEGFSDGDQALTLGDQALTLEEVQFLMDDNEEFSNFGGRDMDVTSFDLKSFFNAGSWAELVDNMSNSYNVQTLENVSCSKALGKRKAIGDQELCSGPTDALITTGLADLGYVYVNRDDCWSSMKRNAEVSLLAFTCQVRPGSLFHEIDDAKLFASWAPLLIGCDVRNMDRKTLEILSNREVIAVNQDELGVQGRKVNVTGTDGCQQVWAGPLSGNRMHVSEGLVDWRNENVLKDVNALFATQVDAHSCELFIFTPQTVVQHAIA</sequence>
<feature type="domain" description="NAC" evidence="7">
    <location>
        <begin position="10"/>
        <end position="192"/>
    </location>
</feature>
<evidence type="ECO:0000256" key="4">
    <source>
        <dbReference type="ARBA" id="ARBA00023163"/>
    </source>
</evidence>